<dbReference type="RefSeq" id="WP_294170988.1">
    <property type="nucleotide sequence ID" value="NZ_CADCWA010000186.1"/>
</dbReference>
<dbReference type="InterPro" id="IPR018531">
    <property type="entry name" value="DUF1993"/>
</dbReference>
<dbReference type="EMBL" id="CADCWA010000186">
    <property type="protein sequence ID" value="CAA9531672.1"/>
    <property type="molecule type" value="Genomic_DNA"/>
</dbReference>
<dbReference type="SUPFAM" id="SSF109854">
    <property type="entry name" value="DinB/YfiT-like putative metalloenzymes"/>
    <property type="match status" value="1"/>
</dbReference>
<protein>
    <recommendedName>
        <fullName evidence="2">DUF1993 domain-containing protein</fullName>
    </recommendedName>
</protein>
<gene>
    <name evidence="1" type="ORF">AVDCRST_MAG31-2450</name>
</gene>
<dbReference type="PANTHER" id="PTHR36922">
    <property type="entry name" value="BLL2446 PROTEIN"/>
    <property type="match status" value="1"/>
</dbReference>
<accession>A0A6J4TT93</accession>
<reference evidence="1" key="1">
    <citation type="submission" date="2020-02" db="EMBL/GenBank/DDBJ databases">
        <authorList>
            <person name="Meier V. D."/>
        </authorList>
    </citation>
    <scope>NUCLEOTIDE SEQUENCE</scope>
    <source>
        <strain evidence="1">AVDCRST_MAG31</strain>
    </source>
</reference>
<dbReference type="AlphaFoldDB" id="A0A6J4TT93"/>
<dbReference type="InterPro" id="IPR034660">
    <property type="entry name" value="DinB/YfiT-like"/>
</dbReference>
<dbReference type="PANTHER" id="PTHR36922:SF1">
    <property type="entry name" value="DUF1993 DOMAIN-CONTAINING PROTEIN"/>
    <property type="match status" value="1"/>
</dbReference>
<dbReference type="Gene3D" id="1.20.120.450">
    <property type="entry name" value="dinb family like domain"/>
    <property type="match status" value="1"/>
</dbReference>
<proteinExistence type="predicted"/>
<sequence>MQLTTFLVTSLGNQLQALSGWLDKAEAFAATRGESPDALLALRLAPDMFPLTTQLRFLAFQTQEPCFRLQGEAVPDKVLAVRQEGRDGGERPGTWAEARARVAEAARFLTTIASDALDAAAERPVAHELPTGMVFDMNGEQYVRDWVLPQVTFHQMVAYAILRQAGVPLGKVDYVPQMFAYLRPGTVPPA</sequence>
<dbReference type="Pfam" id="PF09351">
    <property type="entry name" value="DUF1993"/>
    <property type="match status" value="1"/>
</dbReference>
<name>A0A6J4TT93_9SPHN</name>
<evidence type="ECO:0000313" key="1">
    <source>
        <dbReference type="EMBL" id="CAA9531672.1"/>
    </source>
</evidence>
<evidence type="ECO:0008006" key="2">
    <source>
        <dbReference type="Google" id="ProtNLM"/>
    </source>
</evidence>
<organism evidence="1">
    <name type="scientific">uncultured Sphingomonas sp</name>
    <dbReference type="NCBI Taxonomy" id="158754"/>
    <lineage>
        <taxon>Bacteria</taxon>
        <taxon>Pseudomonadati</taxon>
        <taxon>Pseudomonadota</taxon>
        <taxon>Alphaproteobacteria</taxon>
        <taxon>Sphingomonadales</taxon>
        <taxon>Sphingomonadaceae</taxon>
        <taxon>Sphingomonas</taxon>
        <taxon>environmental samples</taxon>
    </lineage>
</organism>